<dbReference type="OrthoDB" id="5794945at2759"/>
<organism evidence="2">
    <name type="scientific">Caenorhabditis remanei</name>
    <name type="common">Caenorhabditis vulgaris</name>
    <dbReference type="NCBI Taxonomy" id="31234"/>
    <lineage>
        <taxon>Eukaryota</taxon>
        <taxon>Metazoa</taxon>
        <taxon>Ecdysozoa</taxon>
        <taxon>Nematoda</taxon>
        <taxon>Chromadorea</taxon>
        <taxon>Rhabditida</taxon>
        <taxon>Rhabditina</taxon>
        <taxon>Rhabditomorpha</taxon>
        <taxon>Rhabditoidea</taxon>
        <taxon>Rhabditidae</taxon>
        <taxon>Peloderinae</taxon>
        <taxon>Caenorhabditis</taxon>
    </lineage>
</organism>
<name>E3LME0_CAERE</name>
<proteinExistence type="predicted"/>
<accession>E3LME0</accession>
<reference evidence="1" key="1">
    <citation type="submission" date="2007-07" db="EMBL/GenBank/DDBJ databases">
        <title>PCAP assembly of the Caenorhabditis remanei genome.</title>
        <authorList>
            <consortium name="The Caenorhabditis remanei Sequencing Consortium"/>
            <person name="Wilson R.K."/>
        </authorList>
    </citation>
    <scope>NUCLEOTIDE SEQUENCE [LARGE SCALE GENOMIC DNA]</scope>
    <source>
        <strain evidence="1">PB4641</strain>
    </source>
</reference>
<evidence type="ECO:0000313" key="1">
    <source>
        <dbReference type="EMBL" id="EFP03164.1"/>
    </source>
</evidence>
<dbReference type="FunCoup" id="E3LME0">
    <property type="interactions" value="1080"/>
</dbReference>
<keyword evidence="2" id="KW-1185">Reference proteome</keyword>
<dbReference type="OMA" id="MEFRRKC"/>
<sequence length="177" mass="20890">MKSPFSCIFSLGNPDLFCFRDPRKFVEAVLHYDRNRSFLAVHVLLIRSEKEKGRRPEFEEYLHLEMEFRRKCSKSAMRHKSQKRKTVANQDVEKMNEIFKFPRVSETALMDGSLKISCIVSFKNGNQRCFEGSIYVKELCGLRNGTKVFKFIELANIRLYSIDEEDEIPEYDWIISV</sequence>
<protein>
    <submittedName>
        <fullName evidence="1">Uncharacterized protein</fullName>
    </submittedName>
</protein>
<dbReference type="AlphaFoldDB" id="E3LME0"/>
<evidence type="ECO:0000313" key="2">
    <source>
        <dbReference type="Proteomes" id="UP000008281"/>
    </source>
</evidence>
<gene>
    <name evidence="1" type="ORF">CRE_28115</name>
</gene>
<dbReference type="Proteomes" id="UP000008281">
    <property type="component" value="Unassembled WGS sequence"/>
</dbReference>
<dbReference type="eggNOG" id="ENOG502RA73">
    <property type="taxonomic scope" value="Eukaryota"/>
</dbReference>
<dbReference type="InParanoid" id="E3LME0"/>
<dbReference type="HOGENOM" id="CLU_1519258_0_0_1"/>
<dbReference type="EMBL" id="DS268411">
    <property type="protein sequence ID" value="EFP03164.1"/>
    <property type="molecule type" value="Genomic_DNA"/>
</dbReference>